<protein>
    <submittedName>
        <fullName evidence="2">Uncharacterized protein</fullName>
    </submittedName>
</protein>
<keyword evidence="1" id="KW-0472">Membrane</keyword>
<feature type="transmembrane region" description="Helical" evidence="1">
    <location>
        <begin position="100"/>
        <end position="122"/>
    </location>
</feature>
<feature type="transmembrane region" description="Helical" evidence="1">
    <location>
        <begin position="59"/>
        <end position="79"/>
    </location>
</feature>
<evidence type="ECO:0000313" key="2">
    <source>
        <dbReference type="EMBL" id="CAE0349553.1"/>
    </source>
</evidence>
<dbReference type="EMBL" id="HBII01020402">
    <property type="protein sequence ID" value="CAE0349553.1"/>
    <property type="molecule type" value="Transcribed_RNA"/>
</dbReference>
<keyword evidence="1" id="KW-0812">Transmembrane</keyword>
<name>A0A7S3JCL4_9SPIT</name>
<accession>A0A7S3JCL4</accession>
<dbReference type="AlphaFoldDB" id="A0A7S3JCL4"/>
<feature type="transmembrane region" description="Helical" evidence="1">
    <location>
        <begin position="33"/>
        <end position="53"/>
    </location>
</feature>
<gene>
    <name evidence="2" type="ORF">EHAR0213_LOCUS8465</name>
</gene>
<evidence type="ECO:0000256" key="1">
    <source>
        <dbReference type="SAM" id="Phobius"/>
    </source>
</evidence>
<feature type="transmembrane region" description="Helical" evidence="1">
    <location>
        <begin position="6"/>
        <end position="21"/>
    </location>
</feature>
<reference evidence="2" key="1">
    <citation type="submission" date="2021-01" db="EMBL/GenBank/DDBJ databases">
        <authorList>
            <person name="Corre E."/>
            <person name="Pelletier E."/>
            <person name="Niang G."/>
            <person name="Scheremetjew M."/>
            <person name="Finn R."/>
            <person name="Kale V."/>
            <person name="Holt S."/>
            <person name="Cochrane G."/>
            <person name="Meng A."/>
            <person name="Brown T."/>
            <person name="Cohen L."/>
        </authorList>
    </citation>
    <scope>NUCLEOTIDE SEQUENCE</scope>
    <source>
        <strain evidence="2">FSP1.4</strain>
    </source>
</reference>
<keyword evidence="1" id="KW-1133">Transmembrane helix</keyword>
<organism evidence="2">
    <name type="scientific">Euplotes harpa</name>
    <dbReference type="NCBI Taxonomy" id="151035"/>
    <lineage>
        <taxon>Eukaryota</taxon>
        <taxon>Sar</taxon>
        <taxon>Alveolata</taxon>
        <taxon>Ciliophora</taxon>
        <taxon>Intramacronucleata</taxon>
        <taxon>Spirotrichea</taxon>
        <taxon>Hypotrichia</taxon>
        <taxon>Euplotida</taxon>
        <taxon>Euplotidae</taxon>
        <taxon>Euplotes</taxon>
    </lineage>
</organism>
<proteinExistence type="predicted"/>
<sequence length="123" mass="14143">MAWHYVGVGSFATGLLFGMIGRKRIYFSNRQQYNKYHFGVFCQFLSGFGFILTRKTKNPMHAGAFFISGTLCNSLLAYYEGYRDHREYAPLEYDTATVRLFGFYSILSGFALLTLRSAGYMIF</sequence>